<evidence type="ECO:0000313" key="3">
    <source>
        <dbReference type="Proteomes" id="UP001279553"/>
    </source>
</evidence>
<protein>
    <recommendedName>
        <fullName evidence="4">Secreted protein</fullName>
    </recommendedName>
</protein>
<sequence>MTTRLSKALLIVSAIALPLAITARAATSAQGSSAEQTAGCVAMANGAAAGISAGLSADSNVLTAPTPVTQLTCLSNFFHGVGLNLITSVFSASTLTSIFQDVEGQICASVNQAWQNATSSVSQCGISISGFQIGGFGTTGFGNFCPQLSFGGGGANLLSVTGSPSLGQNTGIYVNGTSLMPTGYPAPQTTQGSAGNGS</sequence>
<reference evidence="2 3" key="1">
    <citation type="submission" date="2023-11" db="EMBL/GenBank/DDBJ databases">
        <title>MicrobeMod: A computational toolkit for identifying prokaryotic methylation and restriction-modification with nanopore sequencing.</title>
        <authorList>
            <person name="Crits-Christoph A."/>
            <person name="Kang S.C."/>
            <person name="Lee H."/>
            <person name="Ostrov N."/>
        </authorList>
    </citation>
    <scope>NUCLEOTIDE SEQUENCE [LARGE SCALE GENOMIC DNA]</scope>
    <source>
        <strain evidence="2 3">DSMZ 700</strain>
    </source>
</reference>
<keyword evidence="1" id="KW-0732">Signal</keyword>
<accession>A0AAW9DKZ0</accession>
<keyword evidence="3" id="KW-1185">Reference proteome</keyword>
<comment type="caution">
    <text evidence="2">The sequence shown here is derived from an EMBL/GenBank/DDBJ whole genome shotgun (WGS) entry which is preliminary data.</text>
</comment>
<gene>
    <name evidence="2" type="ORF">SIL87_00060</name>
</gene>
<evidence type="ECO:0000313" key="2">
    <source>
        <dbReference type="EMBL" id="MDX5929163.1"/>
    </source>
</evidence>
<evidence type="ECO:0008006" key="4">
    <source>
        <dbReference type="Google" id="ProtNLM"/>
    </source>
</evidence>
<dbReference type="Proteomes" id="UP001279553">
    <property type="component" value="Unassembled WGS sequence"/>
</dbReference>
<feature type="chain" id="PRO_5043331417" description="Secreted protein" evidence="1">
    <location>
        <begin position="26"/>
        <end position="198"/>
    </location>
</feature>
<proteinExistence type="predicted"/>
<feature type="signal peptide" evidence="1">
    <location>
        <begin position="1"/>
        <end position="25"/>
    </location>
</feature>
<dbReference type="AlphaFoldDB" id="A0AAW9DKZ0"/>
<name>A0AAW9DKZ0_ACIAO</name>
<dbReference type="EMBL" id="JAWXYB010000001">
    <property type="protein sequence ID" value="MDX5929163.1"/>
    <property type="molecule type" value="Genomic_DNA"/>
</dbReference>
<dbReference type="RefSeq" id="WP_319612304.1">
    <property type="nucleotide sequence ID" value="NZ_JAWXYB010000001.1"/>
</dbReference>
<organism evidence="2 3">
    <name type="scientific">Acidiphilium acidophilum</name>
    <name type="common">Thiobacillus acidophilus</name>
    <dbReference type="NCBI Taxonomy" id="76588"/>
    <lineage>
        <taxon>Bacteria</taxon>
        <taxon>Pseudomonadati</taxon>
        <taxon>Pseudomonadota</taxon>
        <taxon>Alphaproteobacteria</taxon>
        <taxon>Acetobacterales</taxon>
        <taxon>Acidocellaceae</taxon>
        <taxon>Acidiphilium</taxon>
    </lineage>
</organism>
<evidence type="ECO:0000256" key="1">
    <source>
        <dbReference type="SAM" id="SignalP"/>
    </source>
</evidence>